<feature type="transmembrane region" description="Helical" evidence="8">
    <location>
        <begin position="884"/>
        <end position="904"/>
    </location>
</feature>
<dbReference type="STRING" id="454194.PYK22_00844"/>
<feature type="transmembrane region" description="Helical" evidence="8">
    <location>
        <begin position="988"/>
        <end position="1014"/>
    </location>
</feature>
<keyword evidence="5 8" id="KW-0812">Transmembrane</keyword>
<keyword evidence="3" id="KW-0813">Transport</keyword>
<dbReference type="PANTHER" id="PTHR32063:SF12">
    <property type="entry name" value="CATION EFFLUX SYSTEM PROTEIN"/>
    <property type="match status" value="1"/>
</dbReference>
<feature type="transmembrane region" description="Helical" evidence="8">
    <location>
        <begin position="911"/>
        <end position="935"/>
    </location>
</feature>
<proteinExistence type="inferred from homology"/>
<keyword evidence="4" id="KW-1003">Cell membrane</keyword>
<dbReference type="SUPFAM" id="SSF82866">
    <property type="entry name" value="Multidrug efflux transporter AcrB transmembrane domain"/>
    <property type="match status" value="2"/>
</dbReference>
<comment type="subcellular location">
    <subcellularLocation>
        <location evidence="1">Cell membrane</location>
        <topology evidence="1">Multi-pass membrane protein</topology>
    </subcellularLocation>
</comment>
<dbReference type="OrthoDB" id="9757876at2"/>
<name>A0A0B6WX25_9BACT</name>
<dbReference type="SUPFAM" id="SSF82693">
    <property type="entry name" value="Multidrug efflux transporter AcrB pore domain, PN1, PN2, PC1 and PC2 subdomains"/>
    <property type="match status" value="3"/>
</dbReference>
<dbReference type="GO" id="GO:0005886">
    <property type="term" value="C:plasma membrane"/>
    <property type="evidence" value="ECO:0007669"/>
    <property type="project" value="UniProtKB-SubCell"/>
</dbReference>
<feature type="transmembrane region" description="Helical" evidence="8">
    <location>
        <begin position="461"/>
        <end position="484"/>
    </location>
</feature>
<evidence type="ECO:0000256" key="8">
    <source>
        <dbReference type="SAM" id="Phobius"/>
    </source>
</evidence>
<evidence type="ECO:0000313" key="9">
    <source>
        <dbReference type="EMBL" id="CDM64849.1"/>
    </source>
</evidence>
<feature type="transmembrane region" description="Helical" evidence="8">
    <location>
        <begin position="955"/>
        <end position="976"/>
    </location>
</feature>
<sequence length="1019" mass="112071">MINKIVEFSLRERLLIFTLVIALIVGGLFAFKHLDIEAYPDPAPPTIEVIAQNPGWSAEEMERQVTLPLETQLNGMPGLSVIRSISLFGLTDIKCYFDFGTDYTVDRQEVLNRIQQASLPPGVQPQLSPESAIGEIYRYQLIGDQRYSLMDLKVIQDWTLERQFKQVPGVIDVVGFGGPTKEFHVDLDPRKLIQYGVSITQVMNAIANSNANVGANYLEVGHQSFNVRGIGLFKDEHDIENVMIVSKNGTPLYLKQLGRISVGEKVPLGRVGRDEDSNIVEGIVLMRPGEKSLPTLERVREKVAELNSRILPKGVKIVPYYDRTKLINITTSTVTHTLVTGMIFVSLIIIAFLGQLRASLIVALTIPLTLLFTFIIMTLRGDSANLISMGAIDFGIIVDASVVMVENICRHLAERAKSSLAKDMIITEAAREVGSAIFFSTSIIVAAFIPLFTMRGVEGKIFGPMAVTYGLALTGALVMAFFFAPAASSSLLKIEEEKETAIVRGIRRVYSTALNSALEHAELTLAFSIVILCGALVVLSSLGGEFMPKLEEGNLWVRATMPSTISFTYANQLVDKMRRVFKEEPEVTTVVSQLGRPDDGTDPTSYFNCEFFVDLKPRDQWRPGMTKEKLVSALETRLRELFPGVTYNFSQAIEDNVEEAMSGVKGENSIKLFGDNLEELDRLSRQIAMVMKSVPGITDLGILTELGQPNLLIRIDRERAARYGLLPSDINGVVQAAIGGQAVTQVLDGEKRFDVVVRFLPPYRNTVEAISEIPVSTPDGSFVPLRDVAEINEYTGASFIYREKNARYIPIKFSVRGRDLQSTIAEAESKISQQIHLPDGYRYEWAGEFQELQEALARLKVTVPVSLAIIFTLLYIHFHNLRNVLLVLSALPLALVGGVISLFVTGTNFSISAAVGFISLFGVAVLDGVILISYIEDLRRGGLALAEAVKKGAELRMRPVLMTALSAAIGLLPAATATRIGSETQRPLARVVVGGMVTAPMLILLVLPALYLLINRRSA</sequence>
<evidence type="ECO:0000256" key="1">
    <source>
        <dbReference type="ARBA" id="ARBA00004651"/>
    </source>
</evidence>
<keyword evidence="6 8" id="KW-1133">Transmembrane helix</keyword>
<evidence type="ECO:0000256" key="7">
    <source>
        <dbReference type="ARBA" id="ARBA00023136"/>
    </source>
</evidence>
<feature type="transmembrane region" description="Helical" evidence="8">
    <location>
        <begin position="523"/>
        <end position="543"/>
    </location>
</feature>
<evidence type="ECO:0000256" key="5">
    <source>
        <dbReference type="ARBA" id="ARBA00022692"/>
    </source>
</evidence>
<feature type="transmembrane region" description="Helical" evidence="8">
    <location>
        <begin position="429"/>
        <end position="449"/>
    </location>
</feature>
<evidence type="ECO:0000256" key="3">
    <source>
        <dbReference type="ARBA" id="ARBA00022448"/>
    </source>
</evidence>
<dbReference type="RefSeq" id="WP_041974759.1">
    <property type="nucleotide sequence ID" value="NZ_CBXV010000003.1"/>
</dbReference>
<dbReference type="EMBL" id="CBXV010000003">
    <property type="protein sequence ID" value="CDM64849.1"/>
    <property type="molecule type" value="Genomic_DNA"/>
</dbReference>
<dbReference type="NCBIfam" id="TIGR00914">
    <property type="entry name" value="2A0601"/>
    <property type="match status" value="1"/>
</dbReference>
<evidence type="ECO:0000256" key="2">
    <source>
        <dbReference type="ARBA" id="ARBA00010942"/>
    </source>
</evidence>
<feature type="transmembrane region" description="Helical" evidence="8">
    <location>
        <begin position="386"/>
        <end position="408"/>
    </location>
</feature>
<dbReference type="PANTHER" id="PTHR32063">
    <property type="match status" value="1"/>
</dbReference>
<dbReference type="InterPro" id="IPR001036">
    <property type="entry name" value="Acrflvin-R"/>
</dbReference>
<evidence type="ECO:0000313" key="10">
    <source>
        <dbReference type="Proteomes" id="UP000031518"/>
    </source>
</evidence>
<keyword evidence="10" id="KW-1185">Reference proteome</keyword>
<dbReference type="Gene3D" id="3.30.70.1440">
    <property type="entry name" value="Multidrug efflux transporter AcrB pore domain"/>
    <property type="match status" value="1"/>
</dbReference>
<dbReference type="Pfam" id="PF00873">
    <property type="entry name" value="ACR_tran"/>
    <property type="match status" value="1"/>
</dbReference>
<dbReference type="Gene3D" id="3.30.70.1320">
    <property type="entry name" value="Multidrug efflux transporter AcrB pore domain like"/>
    <property type="match status" value="1"/>
</dbReference>
<gene>
    <name evidence="9" type="ORF">PYK22_00844</name>
</gene>
<dbReference type="Gene3D" id="1.20.1640.10">
    <property type="entry name" value="Multidrug efflux transporter AcrB transmembrane domain"/>
    <property type="match status" value="2"/>
</dbReference>
<dbReference type="Proteomes" id="UP000031518">
    <property type="component" value="Unassembled WGS sequence"/>
</dbReference>
<protein>
    <submittedName>
        <fullName evidence="9">Heavy metal efflux pump, cobalt-zinc-cadmium</fullName>
    </submittedName>
</protein>
<evidence type="ECO:0000256" key="6">
    <source>
        <dbReference type="ARBA" id="ARBA00022989"/>
    </source>
</evidence>
<dbReference type="GO" id="GO:0008324">
    <property type="term" value="F:monoatomic cation transmembrane transporter activity"/>
    <property type="evidence" value="ECO:0007669"/>
    <property type="project" value="InterPro"/>
</dbReference>
<dbReference type="Gene3D" id="3.30.2090.10">
    <property type="entry name" value="Multidrug efflux transporter AcrB TolC docking domain, DN and DC subdomains"/>
    <property type="match status" value="2"/>
</dbReference>
<feature type="transmembrane region" description="Helical" evidence="8">
    <location>
        <begin position="334"/>
        <end position="353"/>
    </location>
</feature>
<comment type="similarity">
    <text evidence="2">Belongs to the resistance-nodulation-cell division (RND) (TC 2.A.6) family.</text>
</comment>
<evidence type="ECO:0000256" key="4">
    <source>
        <dbReference type="ARBA" id="ARBA00022475"/>
    </source>
</evidence>
<keyword evidence="7 8" id="KW-0472">Membrane</keyword>
<dbReference type="PRINTS" id="PR00702">
    <property type="entry name" value="ACRIFLAVINRP"/>
</dbReference>
<dbReference type="SUPFAM" id="SSF82714">
    <property type="entry name" value="Multidrug efflux transporter AcrB TolC docking domain, DN and DC subdomains"/>
    <property type="match status" value="2"/>
</dbReference>
<reference evidence="9 10" key="2">
    <citation type="submission" date="2015-01" db="EMBL/GenBank/DDBJ databases">
        <title>Complete genome sequence of Pyrinomonas methylaliphatogenes type strain K22T.</title>
        <authorList>
            <person name="Lee K.C.Y."/>
            <person name="Power J.F."/>
            <person name="Dunfield P.F."/>
            <person name="Morgan X.C."/>
            <person name="Huttenhower C."/>
            <person name="Stott M.B."/>
        </authorList>
    </citation>
    <scope>NUCLEOTIDE SEQUENCE [LARGE SCALE GENOMIC DNA]</scope>
    <source>
        <strain evidence="9 10">K22</strain>
    </source>
</reference>
<dbReference type="AlphaFoldDB" id="A0A0B6WX25"/>
<accession>A0A0B6WX25</accession>
<feature type="transmembrane region" description="Helical" evidence="8">
    <location>
        <begin position="360"/>
        <end position="380"/>
    </location>
</feature>
<dbReference type="InterPro" id="IPR004763">
    <property type="entry name" value="CusA-like"/>
</dbReference>
<dbReference type="GO" id="GO:0042910">
    <property type="term" value="F:xenobiotic transmembrane transporter activity"/>
    <property type="evidence" value="ECO:0007669"/>
    <property type="project" value="TreeGrafter"/>
</dbReference>
<dbReference type="Gene3D" id="3.30.70.1430">
    <property type="entry name" value="Multidrug efflux transporter AcrB pore domain"/>
    <property type="match status" value="2"/>
</dbReference>
<dbReference type="InterPro" id="IPR027463">
    <property type="entry name" value="AcrB_DN_DC_subdom"/>
</dbReference>
<reference evidence="9 10" key="1">
    <citation type="submission" date="2013-12" db="EMBL/GenBank/DDBJ databases">
        <authorList>
            <person name="Stott M."/>
        </authorList>
    </citation>
    <scope>NUCLEOTIDE SEQUENCE [LARGE SCALE GENOMIC DNA]</scope>
    <source>
        <strain evidence="9 10">K22</strain>
    </source>
</reference>
<organism evidence="9 10">
    <name type="scientific">Pyrinomonas methylaliphatogenes</name>
    <dbReference type="NCBI Taxonomy" id="454194"/>
    <lineage>
        <taxon>Bacteria</taxon>
        <taxon>Pseudomonadati</taxon>
        <taxon>Acidobacteriota</taxon>
        <taxon>Blastocatellia</taxon>
        <taxon>Blastocatellales</taxon>
        <taxon>Pyrinomonadaceae</taxon>
        <taxon>Pyrinomonas</taxon>
    </lineage>
</organism>
<feature type="transmembrane region" description="Helical" evidence="8">
    <location>
        <begin position="861"/>
        <end position="878"/>
    </location>
</feature>